<evidence type="ECO:0000256" key="4">
    <source>
        <dbReference type="ARBA" id="ARBA00022729"/>
    </source>
</evidence>
<dbReference type="PANTHER" id="PTHR33938">
    <property type="entry name" value="FERULOYL ESTERASE B-RELATED"/>
    <property type="match status" value="1"/>
</dbReference>
<organism evidence="9 10">
    <name type="scientific">Marinomonas pontica</name>
    <dbReference type="NCBI Taxonomy" id="264739"/>
    <lineage>
        <taxon>Bacteria</taxon>
        <taxon>Pseudomonadati</taxon>
        <taxon>Pseudomonadota</taxon>
        <taxon>Gammaproteobacteria</taxon>
        <taxon>Oceanospirillales</taxon>
        <taxon>Oceanospirillaceae</taxon>
        <taxon>Marinomonas</taxon>
    </lineage>
</organism>
<dbReference type="InterPro" id="IPR011118">
    <property type="entry name" value="Tannase/feruloyl_esterase"/>
</dbReference>
<name>A0ABM8FAK7_9GAMM</name>
<dbReference type="PANTHER" id="PTHR33938:SF15">
    <property type="entry name" value="FERULOYL ESTERASE B-RELATED"/>
    <property type="match status" value="1"/>
</dbReference>
<accession>A0ABM8FAK7</accession>
<keyword evidence="7" id="KW-1015">Disulfide bond</keyword>
<evidence type="ECO:0000256" key="2">
    <source>
        <dbReference type="ARBA" id="ARBA00022487"/>
    </source>
</evidence>
<comment type="similarity">
    <text evidence="1">Belongs to the tannase family.</text>
</comment>
<sequence>MKALFTYIAPTLALLLLGSNSVYAVNCQTLVTKAPQNVEIKTTMMGRDKDVRSPYCLVSGVMSQRMGVGSKFYSIQFELRLPNFWQGRFAYQFNGGNDGEVKPALGAVTGLTGPQYAINQGFAVVSSNGGHDALANPEAGLASPVMFGHDPEARRDYGYSAVEKLNPVARTLVESYYESPIKHSYGLGQSNGGRMAMVAATRFPTMFDGLLVGYPGFNLPKAALQHAWDVQALHRVNDDISQALSQRDLDFFSNKMLEQCDTLDGISDDMIFAADACQKVFEPKALVCKSNFDRDCLPLNKIGALMRMHMGPHNSKNQALYTSWPYDAGIRSQNWRMWKIESPISAWSNKPVSVVMGGASLAHIFTTPYTNVSGDVYALENYLLKFDFNKDAPKIYATNSQFKESAMSIMTPPDAAKPRLTQFKQHGGKMIIFHGNSDPVFSVQDTMRWYDFLDFMLEGRAPEFVRLYRVPGMPHGQGGPSADQFDTLQPLIAWVEHRTAPQSIVAATRTENPDITARMAGLTRPLCPYPSYAKYRQGSLQKASSFQCVVSK</sequence>
<feature type="chain" id="PRO_5046493296" evidence="8">
    <location>
        <begin position="25"/>
        <end position="552"/>
    </location>
</feature>
<keyword evidence="6" id="KW-0106">Calcium</keyword>
<gene>
    <name evidence="9" type="ORF">MACH16_01230</name>
</gene>
<dbReference type="InterPro" id="IPR029058">
    <property type="entry name" value="AB_hydrolase_fold"/>
</dbReference>
<dbReference type="RefSeq" id="WP_338264584.1">
    <property type="nucleotide sequence ID" value="NZ_AP027271.1"/>
</dbReference>
<evidence type="ECO:0000256" key="3">
    <source>
        <dbReference type="ARBA" id="ARBA00022723"/>
    </source>
</evidence>
<dbReference type="SUPFAM" id="SSF53474">
    <property type="entry name" value="alpha/beta-Hydrolases"/>
    <property type="match status" value="1"/>
</dbReference>
<keyword evidence="3" id="KW-0479">Metal-binding</keyword>
<protein>
    <submittedName>
        <fullName evidence="9">Chlorogenate esterase</fullName>
    </submittedName>
</protein>
<dbReference type="EMBL" id="AP027271">
    <property type="protein sequence ID" value="BDX01375.1"/>
    <property type="molecule type" value="Genomic_DNA"/>
</dbReference>
<evidence type="ECO:0000313" key="10">
    <source>
        <dbReference type="Proteomes" id="UP001307608"/>
    </source>
</evidence>
<keyword evidence="5" id="KW-0378">Hydrolase</keyword>
<reference evidence="9 10" key="1">
    <citation type="submission" date="2023-01" db="EMBL/GenBank/DDBJ databases">
        <title>Complete genome sequence of Marinomonas pontica strain 200518_36.</title>
        <authorList>
            <person name="Ueki S."/>
            <person name="Gajardo G."/>
            <person name="Maruyama F."/>
        </authorList>
    </citation>
    <scope>NUCLEOTIDE SEQUENCE [LARGE SCALE GENOMIC DNA]</scope>
    <source>
        <strain evidence="9 10">200518_36</strain>
    </source>
</reference>
<keyword evidence="2" id="KW-0719">Serine esterase</keyword>
<proteinExistence type="inferred from homology"/>
<evidence type="ECO:0000313" key="9">
    <source>
        <dbReference type="EMBL" id="BDX01375.1"/>
    </source>
</evidence>
<evidence type="ECO:0000256" key="7">
    <source>
        <dbReference type="ARBA" id="ARBA00023157"/>
    </source>
</evidence>
<feature type="signal peptide" evidence="8">
    <location>
        <begin position="1"/>
        <end position="24"/>
    </location>
</feature>
<dbReference type="Pfam" id="PF07519">
    <property type="entry name" value="Tannase"/>
    <property type="match status" value="1"/>
</dbReference>
<evidence type="ECO:0000256" key="1">
    <source>
        <dbReference type="ARBA" id="ARBA00006249"/>
    </source>
</evidence>
<evidence type="ECO:0000256" key="5">
    <source>
        <dbReference type="ARBA" id="ARBA00022801"/>
    </source>
</evidence>
<dbReference type="Gene3D" id="3.40.50.1820">
    <property type="entry name" value="alpha/beta hydrolase"/>
    <property type="match status" value="1"/>
</dbReference>
<evidence type="ECO:0000256" key="8">
    <source>
        <dbReference type="SAM" id="SignalP"/>
    </source>
</evidence>
<keyword evidence="10" id="KW-1185">Reference proteome</keyword>
<dbReference type="Proteomes" id="UP001307608">
    <property type="component" value="Chromosome"/>
</dbReference>
<evidence type="ECO:0000256" key="6">
    <source>
        <dbReference type="ARBA" id="ARBA00022837"/>
    </source>
</evidence>
<keyword evidence="4 8" id="KW-0732">Signal</keyword>